<dbReference type="EMBL" id="JAJVCN010000001">
    <property type="protein sequence ID" value="MCE7003147.1"/>
    <property type="molecule type" value="Genomic_DNA"/>
</dbReference>
<dbReference type="RefSeq" id="WP_233724703.1">
    <property type="nucleotide sequence ID" value="NZ_JAJVCN010000001.1"/>
</dbReference>
<comment type="similarity">
    <text evidence="1 2">Belongs to the cytochrome P450 family.</text>
</comment>
<dbReference type="PANTHER" id="PTHR46696:SF6">
    <property type="entry name" value="P450, PUTATIVE (EUROFUNG)-RELATED"/>
    <property type="match status" value="1"/>
</dbReference>
<dbReference type="PROSITE" id="PS00086">
    <property type="entry name" value="CYTOCHROME_P450"/>
    <property type="match status" value="1"/>
</dbReference>
<evidence type="ECO:0000256" key="1">
    <source>
        <dbReference type="ARBA" id="ARBA00010617"/>
    </source>
</evidence>
<dbReference type="SUPFAM" id="SSF48264">
    <property type="entry name" value="Cytochrome P450"/>
    <property type="match status" value="1"/>
</dbReference>
<dbReference type="Proteomes" id="UP001521150">
    <property type="component" value="Unassembled WGS sequence"/>
</dbReference>
<accession>A0ABS8ZBG5</accession>
<protein>
    <submittedName>
        <fullName evidence="3">Cytochrome P450</fullName>
    </submittedName>
</protein>
<dbReference type="InterPro" id="IPR001128">
    <property type="entry name" value="Cyt_P450"/>
</dbReference>
<proteinExistence type="inferred from homology"/>
<evidence type="ECO:0000256" key="2">
    <source>
        <dbReference type="RuleBase" id="RU000461"/>
    </source>
</evidence>
<organism evidence="3 4">
    <name type="scientific">Kibdelosporangium philippinense</name>
    <dbReference type="NCBI Taxonomy" id="211113"/>
    <lineage>
        <taxon>Bacteria</taxon>
        <taxon>Bacillati</taxon>
        <taxon>Actinomycetota</taxon>
        <taxon>Actinomycetes</taxon>
        <taxon>Pseudonocardiales</taxon>
        <taxon>Pseudonocardiaceae</taxon>
        <taxon>Kibdelosporangium</taxon>
    </lineage>
</organism>
<evidence type="ECO:0000313" key="3">
    <source>
        <dbReference type="EMBL" id="MCE7003147.1"/>
    </source>
</evidence>
<keyword evidence="2" id="KW-0349">Heme</keyword>
<keyword evidence="2" id="KW-0479">Metal-binding</keyword>
<reference evidence="3 4" key="1">
    <citation type="submission" date="2021-12" db="EMBL/GenBank/DDBJ databases">
        <title>Genome sequence of Kibdelosporangium philippinense ATCC 49844.</title>
        <authorList>
            <person name="Fedorov E.A."/>
            <person name="Omeragic M."/>
            <person name="Shalygina K.F."/>
            <person name="Maclea K.S."/>
        </authorList>
    </citation>
    <scope>NUCLEOTIDE SEQUENCE [LARGE SCALE GENOMIC DNA]</scope>
    <source>
        <strain evidence="3 4">ATCC 49844</strain>
    </source>
</reference>
<dbReference type="Gene3D" id="1.10.630.10">
    <property type="entry name" value="Cytochrome P450"/>
    <property type="match status" value="1"/>
</dbReference>
<keyword evidence="2" id="KW-0408">Iron</keyword>
<dbReference type="Pfam" id="PF00067">
    <property type="entry name" value="p450"/>
    <property type="match status" value="1"/>
</dbReference>
<comment type="caution">
    <text evidence="3">The sequence shown here is derived from an EMBL/GenBank/DDBJ whole genome shotgun (WGS) entry which is preliminary data.</text>
</comment>
<dbReference type="InterPro" id="IPR002397">
    <property type="entry name" value="Cyt_P450_B"/>
</dbReference>
<evidence type="ECO:0000313" key="4">
    <source>
        <dbReference type="Proteomes" id="UP001521150"/>
    </source>
</evidence>
<keyword evidence="2" id="KW-0503">Monooxygenase</keyword>
<dbReference type="PANTHER" id="PTHR46696">
    <property type="entry name" value="P450, PUTATIVE (EUROFUNG)-RELATED"/>
    <property type="match status" value="1"/>
</dbReference>
<keyword evidence="2" id="KW-0560">Oxidoreductase</keyword>
<sequence length="398" mass="44069">MTDDDPRPLHIRRQGLDPAKELMSAGALTKVTVGTGADAETSWMATSHAAVRQIMGDHKSFSTRRRWDDKDEIGGTGTFRPRELVGNLMDYDQPEHTRLRQKLTSGFTLRKMQRLQPYIEQIVNERLDEMEQEGSPADLVEFVADKVPGAVLCELIGVPRDDRAMFMQLCHGHLDASRSQKRRAAAGEAFSRYLLAMIARERKDPGDGLIGAVVAEYGDDATDDELRGFCVQVMLAGDDNISGMIGLGVLALLRHPEQVAAFQGDDQAAQRAVDELLRYLTVPYAPTPRIAMQDVTVGDQVIKTGESVICSLPAANRDPELVPDPDRLDVSRDPVPHVAFGHGIHHCLGAALARLELRTVFTALWRRFPTLRLADPAQEDKFRLTTPAYGLTELIVAW</sequence>
<gene>
    <name evidence="3" type="ORF">LWC34_09940</name>
</gene>
<dbReference type="CDD" id="cd11030">
    <property type="entry name" value="CYP105-like"/>
    <property type="match status" value="1"/>
</dbReference>
<dbReference type="InterPro" id="IPR036396">
    <property type="entry name" value="Cyt_P450_sf"/>
</dbReference>
<dbReference type="InterPro" id="IPR017972">
    <property type="entry name" value="Cyt_P450_CS"/>
</dbReference>
<keyword evidence="4" id="KW-1185">Reference proteome</keyword>
<dbReference type="PRINTS" id="PR00359">
    <property type="entry name" value="BP450"/>
</dbReference>
<name>A0ABS8ZBG5_9PSEU</name>